<sequence>MMKKSLVTAALAAAVLFTAVPMSSAGPIESACMRSDRKSANRTLCGCIQQVADMTLKGGDQRRAAKFFRDPDLAHTVWISQKPADDAFWDRYKQFGAMAEAYCGGGA</sequence>
<keyword evidence="3" id="KW-1185">Reference proteome</keyword>
<feature type="chain" id="PRO_5045487698" description="Arginine transporter" evidence="1">
    <location>
        <begin position="26"/>
        <end position="107"/>
    </location>
</feature>
<evidence type="ECO:0000313" key="3">
    <source>
        <dbReference type="Proteomes" id="UP001198571"/>
    </source>
</evidence>
<organism evidence="2 3">
    <name type="scientific">Pseudogemmobacter faecipullorum</name>
    <dbReference type="NCBI Taxonomy" id="2755041"/>
    <lineage>
        <taxon>Bacteria</taxon>
        <taxon>Pseudomonadati</taxon>
        <taxon>Pseudomonadota</taxon>
        <taxon>Alphaproteobacteria</taxon>
        <taxon>Rhodobacterales</taxon>
        <taxon>Paracoccaceae</taxon>
        <taxon>Pseudogemmobacter</taxon>
    </lineage>
</organism>
<dbReference type="Proteomes" id="UP001198571">
    <property type="component" value="Unassembled WGS sequence"/>
</dbReference>
<accession>A0ABS8CL86</accession>
<dbReference type="EMBL" id="JACDXX010000007">
    <property type="protein sequence ID" value="MCB5410152.1"/>
    <property type="molecule type" value="Genomic_DNA"/>
</dbReference>
<gene>
    <name evidence="2" type="ORF">H0485_09080</name>
</gene>
<comment type="caution">
    <text evidence="2">The sequence shown here is derived from an EMBL/GenBank/DDBJ whole genome shotgun (WGS) entry which is preliminary data.</text>
</comment>
<evidence type="ECO:0000256" key="1">
    <source>
        <dbReference type="SAM" id="SignalP"/>
    </source>
</evidence>
<feature type="signal peptide" evidence="1">
    <location>
        <begin position="1"/>
        <end position="25"/>
    </location>
</feature>
<keyword evidence="1" id="KW-0732">Signal</keyword>
<protein>
    <recommendedName>
        <fullName evidence="4">Arginine transporter</fullName>
    </recommendedName>
</protein>
<evidence type="ECO:0000313" key="2">
    <source>
        <dbReference type="EMBL" id="MCB5410152.1"/>
    </source>
</evidence>
<reference evidence="2 3" key="1">
    <citation type="submission" date="2020-07" db="EMBL/GenBank/DDBJ databases">
        <title>Pseudogemmobacter sp. nov., isolated from poultry manure in Taiwan.</title>
        <authorList>
            <person name="Lin S.-Y."/>
            <person name="Tang Y.-S."/>
            <person name="Young C.-C."/>
        </authorList>
    </citation>
    <scope>NUCLEOTIDE SEQUENCE [LARGE SCALE GENOMIC DNA]</scope>
    <source>
        <strain evidence="2 3">CC-YST710</strain>
    </source>
</reference>
<name>A0ABS8CL86_9RHOB</name>
<proteinExistence type="predicted"/>
<evidence type="ECO:0008006" key="4">
    <source>
        <dbReference type="Google" id="ProtNLM"/>
    </source>
</evidence>